<dbReference type="OrthoDB" id="411524at2759"/>
<dbReference type="Pfam" id="PF13896">
    <property type="entry name" value="Glyco_transf_49"/>
    <property type="match status" value="1"/>
</dbReference>
<evidence type="ECO:0000256" key="2">
    <source>
        <dbReference type="ARBA" id="ARBA00022692"/>
    </source>
</evidence>
<sequence>MLIQAAFGASIIPKETEVLPYFHQARKVPAKDDITIFTLLTLERGDMFQRLVAAHDGPISVTIHLLSRDLITEVEDLYSSHPLMAENVDLHLVISPHLREFNFYRNVARLFSRTNYVMQWDVDFARITDFRSRIRNDPALSGLLQKGNNAFVVPAFQYKRNEEPAKEKFPKTKEELLPLYRMGEGTIQMFYQHFPPGHGSSNYTKWVDADDIYIVEEWDHRYEPYVIFRRDTSPWCDTRFVGYGANKAACLFEMFISGINFWVMPHDFIMHQTHAYPEKARQIGFDYNRRLYDTYREEVCLRYLNYFAQSDDLETQRTENLYKECRKLSGFKKWEAQLVTE</sequence>
<dbReference type="PANTHER" id="PTHR12270:SF25">
    <property type="entry name" value="GLYCOSYLTRANSFERASE-LIKE PROTEIN LARGE"/>
    <property type="match status" value="1"/>
</dbReference>
<reference evidence="7 8" key="1">
    <citation type="submission" date="2016-07" db="EMBL/GenBank/DDBJ databases">
        <title>Pervasive Adenine N6-methylation of Active Genes in Fungi.</title>
        <authorList>
            <consortium name="DOE Joint Genome Institute"/>
            <person name="Mondo S.J."/>
            <person name="Dannebaum R.O."/>
            <person name="Kuo R.C."/>
            <person name="Labutti K."/>
            <person name="Haridas S."/>
            <person name="Kuo A."/>
            <person name="Salamov A."/>
            <person name="Ahrendt S.R."/>
            <person name="Lipzen A."/>
            <person name="Sullivan W."/>
            <person name="Andreopoulos W.B."/>
            <person name="Clum A."/>
            <person name="Lindquist E."/>
            <person name="Daum C."/>
            <person name="Ramamoorthy G.K."/>
            <person name="Gryganskyi A."/>
            <person name="Culley D."/>
            <person name="Magnuson J.K."/>
            <person name="James T.Y."/>
            <person name="O'Malley M.A."/>
            <person name="Stajich J.E."/>
            <person name="Spatafora J.W."/>
            <person name="Visel A."/>
            <person name="Grigoriev I.V."/>
        </authorList>
    </citation>
    <scope>NUCLEOTIDE SEQUENCE [LARGE SCALE GENOMIC DNA]</scope>
    <source>
        <strain evidence="7 8">68-887.2</strain>
    </source>
</reference>
<keyword evidence="5" id="KW-0472">Membrane</keyword>
<comment type="caution">
    <text evidence="7">The sequence shown here is derived from an EMBL/GenBank/DDBJ whole genome shotgun (WGS) entry which is preliminary data.</text>
</comment>
<evidence type="ECO:0000313" key="8">
    <source>
        <dbReference type="Proteomes" id="UP000193986"/>
    </source>
</evidence>
<proteinExistence type="predicted"/>
<evidence type="ECO:0000256" key="5">
    <source>
        <dbReference type="ARBA" id="ARBA00023136"/>
    </source>
</evidence>
<comment type="subcellular location">
    <subcellularLocation>
        <location evidence="1">Membrane</location>
        <topology evidence="1">Single-pass type II membrane protein</topology>
    </subcellularLocation>
</comment>
<keyword evidence="7" id="KW-0808">Transferase</keyword>
<protein>
    <submittedName>
        <fullName evidence="7">Glycosyl-transferase for dystroglycan-domain-containing protein</fullName>
    </submittedName>
</protein>
<organism evidence="7 8">
    <name type="scientific">Naematelia encephala</name>
    <dbReference type="NCBI Taxonomy" id="71784"/>
    <lineage>
        <taxon>Eukaryota</taxon>
        <taxon>Fungi</taxon>
        <taxon>Dikarya</taxon>
        <taxon>Basidiomycota</taxon>
        <taxon>Agaricomycotina</taxon>
        <taxon>Tremellomycetes</taxon>
        <taxon>Tremellales</taxon>
        <taxon>Naemateliaceae</taxon>
        <taxon>Naematelia</taxon>
    </lineage>
</organism>
<evidence type="ECO:0000256" key="3">
    <source>
        <dbReference type="ARBA" id="ARBA00022968"/>
    </source>
</evidence>
<keyword evidence="6" id="KW-0325">Glycoprotein</keyword>
<accession>A0A1Y2BFF1</accession>
<gene>
    <name evidence="7" type="ORF">BCR39DRAFT_464314</name>
</gene>
<dbReference type="InterPro" id="IPR051292">
    <property type="entry name" value="Xyl/GlcA_transferase"/>
</dbReference>
<dbReference type="PANTHER" id="PTHR12270">
    <property type="entry name" value="GLYCOSYLTRANSFERASE-RELATED"/>
    <property type="match status" value="1"/>
</dbReference>
<dbReference type="GO" id="GO:0015020">
    <property type="term" value="F:glucuronosyltransferase activity"/>
    <property type="evidence" value="ECO:0007669"/>
    <property type="project" value="TreeGrafter"/>
</dbReference>
<keyword evidence="2" id="KW-0812">Transmembrane</keyword>
<evidence type="ECO:0000256" key="6">
    <source>
        <dbReference type="ARBA" id="ARBA00023180"/>
    </source>
</evidence>
<dbReference type="AlphaFoldDB" id="A0A1Y2BFF1"/>
<keyword evidence="3" id="KW-0735">Signal-anchor</keyword>
<dbReference type="GO" id="GO:0035269">
    <property type="term" value="P:protein O-linked glycosylation via mannose"/>
    <property type="evidence" value="ECO:0007669"/>
    <property type="project" value="TreeGrafter"/>
</dbReference>
<keyword evidence="4" id="KW-1133">Transmembrane helix</keyword>
<name>A0A1Y2BFF1_9TREE</name>
<evidence type="ECO:0000313" key="7">
    <source>
        <dbReference type="EMBL" id="ORY32815.1"/>
    </source>
</evidence>
<dbReference type="Proteomes" id="UP000193986">
    <property type="component" value="Unassembled WGS sequence"/>
</dbReference>
<dbReference type="InParanoid" id="A0A1Y2BFF1"/>
<dbReference type="GO" id="GO:0016020">
    <property type="term" value="C:membrane"/>
    <property type="evidence" value="ECO:0007669"/>
    <property type="project" value="UniProtKB-SubCell"/>
</dbReference>
<evidence type="ECO:0000256" key="1">
    <source>
        <dbReference type="ARBA" id="ARBA00004606"/>
    </source>
</evidence>
<dbReference type="GO" id="GO:0042285">
    <property type="term" value="F:xylosyltransferase activity"/>
    <property type="evidence" value="ECO:0007669"/>
    <property type="project" value="TreeGrafter"/>
</dbReference>
<keyword evidence="8" id="KW-1185">Reference proteome</keyword>
<dbReference type="EMBL" id="MCFC01000008">
    <property type="protein sequence ID" value="ORY32815.1"/>
    <property type="molecule type" value="Genomic_DNA"/>
</dbReference>
<evidence type="ECO:0000256" key="4">
    <source>
        <dbReference type="ARBA" id="ARBA00022989"/>
    </source>
</evidence>